<evidence type="ECO:0000313" key="3">
    <source>
        <dbReference type="Proteomes" id="UP001341840"/>
    </source>
</evidence>
<proteinExistence type="predicted"/>
<dbReference type="PANTHER" id="PTHR45657:SF11">
    <property type="entry name" value="CELLULAR RETINALDEHYDE BINDING_ALPHA-TOCOPHEROL TRANSPORT, CRAL_TRIO-RELATED"/>
    <property type="match status" value="1"/>
</dbReference>
<name>A0ABU6UDQ8_9FABA</name>
<reference evidence="2 3" key="1">
    <citation type="journal article" date="2023" name="Plants (Basel)">
        <title>Bridging the Gap: Combining Genomics and Transcriptomics Approaches to Understand Stylosanthes scabra, an Orphan Legume from the Brazilian Caatinga.</title>
        <authorList>
            <person name="Ferreira-Neto J.R.C."/>
            <person name="da Silva M.D."/>
            <person name="Binneck E."/>
            <person name="de Melo N.F."/>
            <person name="da Silva R.H."/>
            <person name="de Melo A.L.T.M."/>
            <person name="Pandolfi V."/>
            <person name="Bustamante F.O."/>
            <person name="Brasileiro-Vidal A.C."/>
            <person name="Benko-Iseppon A.M."/>
        </authorList>
    </citation>
    <scope>NUCLEOTIDE SEQUENCE [LARGE SCALE GENOMIC DNA]</scope>
    <source>
        <tissue evidence="2">Leaves</tissue>
    </source>
</reference>
<gene>
    <name evidence="2" type="primary">SFH10</name>
    <name evidence="2" type="ORF">PIB30_042031</name>
</gene>
<feature type="coiled-coil region" evidence="1">
    <location>
        <begin position="11"/>
        <end position="70"/>
    </location>
</feature>
<keyword evidence="3" id="KW-1185">Reference proteome</keyword>
<dbReference type="InterPro" id="IPR051026">
    <property type="entry name" value="PI/PC_transfer"/>
</dbReference>
<protein>
    <submittedName>
        <fullName evidence="2">Phosphatidylinositol/phosphatidylcholine transfer protein sfh10</fullName>
    </submittedName>
</protein>
<organism evidence="2 3">
    <name type="scientific">Stylosanthes scabra</name>
    <dbReference type="NCBI Taxonomy" id="79078"/>
    <lineage>
        <taxon>Eukaryota</taxon>
        <taxon>Viridiplantae</taxon>
        <taxon>Streptophyta</taxon>
        <taxon>Embryophyta</taxon>
        <taxon>Tracheophyta</taxon>
        <taxon>Spermatophyta</taxon>
        <taxon>Magnoliopsida</taxon>
        <taxon>eudicotyledons</taxon>
        <taxon>Gunneridae</taxon>
        <taxon>Pentapetalae</taxon>
        <taxon>rosids</taxon>
        <taxon>fabids</taxon>
        <taxon>Fabales</taxon>
        <taxon>Fabaceae</taxon>
        <taxon>Papilionoideae</taxon>
        <taxon>50 kb inversion clade</taxon>
        <taxon>dalbergioids sensu lato</taxon>
        <taxon>Dalbergieae</taxon>
        <taxon>Pterocarpus clade</taxon>
        <taxon>Stylosanthes</taxon>
    </lineage>
</organism>
<keyword evidence="1" id="KW-0175">Coiled coil</keyword>
<dbReference type="Proteomes" id="UP001341840">
    <property type="component" value="Unassembled WGS sequence"/>
</dbReference>
<accession>A0ABU6UDQ8</accession>
<comment type="caution">
    <text evidence="2">The sequence shown here is derived from an EMBL/GenBank/DDBJ whole genome shotgun (WGS) entry which is preliminary data.</text>
</comment>
<evidence type="ECO:0000313" key="2">
    <source>
        <dbReference type="EMBL" id="MED6159406.1"/>
    </source>
</evidence>
<evidence type="ECO:0000256" key="1">
    <source>
        <dbReference type="SAM" id="Coils"/>
    </source>
</evidence>
<sequence>MTCPTISVQEFMTVMKRMAELEEKMGNLNQTSFSMPPDKEELLNVAVSRADALERELMATRKALEDSLTRQQEMTAYIEKKKKKKMFGW</sequence>
<dbReference type="EMBL" id="JASCZI010121065">
    <property type="protein sequence ID" value="MED6159406.1"/>
    <property type="molecule type" value="Genomic_DNA"/>
</dbReference>
<dbReference type="PANTHER" id="PTHR45657">
    <property type="entry name" value="CRAL-TRIO DOMAIN-CONTAINING PROTEIN YKL091C-RELATED"/>
    <property type="match status" value="1"/>
</dbReference>